<comment type="subcellular location">
    <subcellularLocation>
        <location evidence="1">Secreted</location>
    </subcellularLocation>
</comment>
<dbReference type="PANTHER" id="PTHR13723">
    <property type="entry name" value="ADAMTS A DISINTEGRIN AND METALLOPROTEASE WITH THROMBOSPONDIN MOTIFS PROTEASE"/>
    <property type="match status" value="1"/>
</dbReference>
<evidence type="ECO:0000256" key="1">
    <source>
        <dbReference type="ARBA" id="ARBA00004613"/>
    </source>
</evidence>
<organism evidence="7">
    <name type="scientific">Drosophila melanogaster</name>
    <name type="common">Fruit fly</name>
    <dbReference type="NCBI Taxonomy" id="7227"/>
    <lineage>
        <taxon>Eukaryota</taxon>
        <taxon>Metazoa</taxon>
        <taxon>Ecdysozoa</taxon>
        <taxon>Arthropoda</taxon>
        <taxon>Hexapoda</taxon>
        <taxon>Insecta</taxon>
        <taxon>Pterygota</taxon>
        <taxon>Neoptera</taxon>
        <taxon>Endopterygota</taxon>
        <taxon>Diptera</taxon>
        <taxon>Brachycera</taxon>
        <taxon>Muscomorpha</taxon>
        <taxon>Ephydroidea</taxon>
        <taxon>Drosophilidae</taxon>
        <taxon>Drosophila</taxon>
        <taxon>Sophophora</taxon>
    </lineage>
</organism>
<dbReference type="InterPro" id="IPR050439">
    <property type="entry name" value="ADAMTS_ADAMTS-like"/>
</dbReference>
<name>Q8MRW9_DROME</name>
<dbReference type="OrthoDB" id="5948003at2759"/>
<evidence type="ECO:0000256" key="3">
    <source>
        <dbReference type="ARBA" id="ARBA00022729"/>
    </source>
</evidence>
<feature type="region of interest" description="Disordered" evidence="5">
    <location>
        <begin position="91"/>
        <end position="141"/>
    </location>
</feature>
<accession>Q8MRW9</accession>
<dbReference type="InterPro" id="IPR010909">
    <property type="entry name" value="PLAC"/>
</dbReference>
<keyword evidence="2" id="KW-0964">Secreted</keyword>
<feature type="compositionally biased region" description="Basic and acidic residues" evidence="5">
    <location>
        <begin position="91"/>
        <end position="102"/>
    </location>
</feature>
<dbReference type="InterPro" id="IPR000884">
    <property type="entry name" value="TSP1_rpt"/>
</dbReference>
<dbReference type="Gene3D" id="2.20.100.10">
    <property type="entry name" value="Thrombospondin type-1 (TSP1) repeat"/>
    <property type="match status" value="2"/>
</dbReference>
<dbReference type="Pfam" id="PF08686">
    <property type="entry name" value="PLAC"/>
    <property type="match status" value="1"/>
</dbReference>
<protein>
    <submittedName>
        <fullName evidence="7">SD16815p</fullName>
    </submittedName>
</protein>
<dbReference type="Pfam" id="PF19030">
    <property type="entry name" value="TSP1_ADAMTS"/>
    <property type="match status" value="2"/>
</dbReference>
<feature type="region of interest" description="Disordered" evidence="5">
    <location>
        <begin position="26"/>
        <end position="55"/>
    </location>
</feature>
<dbReference type="SUPFAM" id="SSF82895">
    <property type="entry name" value="TSP-1 type 1 repeat"/>
    <property type="match status" value="2"/>
</dbReference>
<feature type="domain" description="PLAC" evidence="6">
    <location>
        <begin position="360"/>
        <end position="397"/>
    </location>
</feature>
<dbReference type="PROSITE" id="PS50900">
    <property type="entry name" value="PLAC"/>
    <property type="match status" value="1"/>
</dbReference>
<dbReference type="GO" id="GO:0007419">
    <property type="term" value="P:ventral cord development"/>
    <property type="evidence" value="ECO:0000315"/>
    <property type="project" value="FlyBase"/>
</dbReference>
<proteinExistence type="evidence at transcript level"/>
<evidence type="ECO:0000256" key="4">
    <source>
        <dbReference type="ARBA" id="ARBA00022737"/>
    </source>
</evidence>
<dbReference type="SMART" id="SM00209">
    <property type="entry name" value="TSP1"/>
    <property type="match status" value="3"/>
</dbReference>
<dbReference type="ExpressionAtlas" id="Q8MRW9">
    <property type="expression patterns" value="baseline and differential"/>
</dbReference>
<dbReference type="GO" id="GO:0005576">
    <property type="term" value="C:extracellular region"/>
    <property type="evidence" value="ECO:0007669"/>
    <property type="project" value="UniProtKB-SubCell"/>
</dbReference>
<keyword evidence="4" id="KW-0677">Repeat</keyword>
<dbReference type="PROSITE" id="PS50092">
    <property type="entry name" value="TSP1"/>
    <property type="match status" value="2"/>
</dbReference>
<dbReference type="FlyBase" id="FBgn0051619">
    <property type="gene designation" value="nolo"/>
</dbReference>
<dbReference type="VEuPathDB" id="VectorBase:FBgn0051619"/>
<keyword evidence="3" id="KW-0732">Signal</keyword>
<evidence type="ECO:0000313" key="8">
    <source>
        <dbReference type="FlyBase" id="FBgn0051619"/>
    </source>
</evidence>
<evidence type="ECO:0000313" key="7">
    <source>
        <dbReference type="EMBL" id="AAM51082.1"/>
    </source>
</evidence>
<evidence type="ECO:0000256" key="2">
    <source>
        <dbReference type="ARBA" id="ARBA00022525"/>
    </source>
</evidence>
<dbReference type="EMBL" id="AY119222">
    <property type="protein sequence ID" value="AAM51082.1"/>
    <property type="molecule type" value="mRNA"/>
</dbReference>
<gene>
    <name evidence="8" type="primary">nolo</name>
    <name evidence="7" type="synonym">CG2131</name>
    <name evidence="8" type="ORF">CG31619</name>
</gene>
<dbReference type="Bgee" id="FBgn0051619">
    <property type="expression patterns" value="Expressed in leg muscle motor neuron in post-embryonic organism and 147 other cell types or tissues"/>
</dbReference>
<dbReference type="InterPro" id="IPR036383">
    <property type="entry name" value="TSP1_rpt_sf"/>
</dbReference>
<feature type="compositionally biased region" description="Basic and acidic residues" evidence="5">
    <location>
        <begin position="35"/>
        <end position="50"/>
    </location>
</feature>
<reference evidence="7" key="1">
    <citation type="submission" date="2002-06" db="EMBL/GenBank/DDBJ databases">
        <authorList>
            <person name="Stapleton M."/>
            <person name="Brokstein P."/>
            <person name="Hong L."/>
            <person name="Agbayani A."/>
            <person name="Carlson J."/>
            <person name="Champe M."/>
            <person name="Chavez C."/>
            <person name="Dorsett V."/>
            <person name="Dresnek D."/>
            <person name="Farfan D."/>
            <person name="Frise E."/>
            <person name="George R."/>
            <person name="Gonzalez M."/>
            <person name="Guarin H."/>
            <person name="Kronmiller B."/>
            <person name="Li P."/>
            <person name="Liao G."/>
            <person name="Miranda A."/>
            <person name="Mungall C.J."/>
            <person name="Nunoo J."/>
            <person name="Pacleb J."/>
            <person name="Paragas V."/>
            <person name="Park S."/>
            <person name="Patel S."/>
            <person name="Phouanenavong S."/>
            <person name="Wan K."/>
            <person name="Yu C."/>
            <person name="Lewis S.E."/>
            <person name="Rubin G.M."/>
            <person name="Celniker S."/>
        </authorList>
    </citation>
    <scope>NUCLEOTIDE SEQUENCE</scope>
</reference>
<dbReference type="AlphaFoldDB" id="Q8MRW9"/>
<sequence>MELGLPLRWDLIATLTVRHNSMVRVAGRQQSERLQNGRERSRRPKSDGVQHADSSIMEDDLLWPLQRFKDSRGQHLLQGEALKFGIDLSGKDFDQDESERVPAEQLPPEVLHSPSDPEYHEPSKSGPEADVPHVPPHMPHARWETGAAASTTAVPSLPNDGFVYRWMLGEWSQCSQECGAAGSGLQRRTVSCQRAAKATSSGSTSDTENNVVDNSECFAHGLELPEFFQSCGNEACPQWSKGDWTPCQRSHCHGRNTAMQRREVTCRYPNGTEGSICDEYERPAMRQECYNERCEGVWRVEPWSECNAPCGRKGIKYRILQCVWYGSRRPAGNVCKHQPRPAVMKVCKSPACQAQLSSSPAQLCRDSSRYCRNARAMGLCRLHRYKLKCCGSCEQQPNQHLIL</sequence>
<evidence type="ECO:0000256" key="5">
    <source>
        <dbReference type="SAM" id="MobiDB-lite"/>
    </source>
</evidence>
<evidence type="ECO:0000259" key="6">
    <source>
        <dbReference type="PROSITE" id="PS50900"/>
    </source>
</evidence>
<dbReference type="AGR" id="FB:FBgn0051619"/>